<feature type="compositionally biased region" description="Gly residues" evidence="1">
    <location>
        <begin position="47"/>
        <end position="57"/>
    </location>
</feature>
<gene>
    <name evidence="2" type="ORF">J2Z77_006833</name>
</gene>
<dbReference type="Proteomes" id="UP001519310">
    <property type="component" value="Unassembled WGS sequence"/>
</dbReference>
<feature type="region of interest" description="Disordered" evidence="1">
    <location>
        <begin position="43"/>
        <end position="85"/>
    </location>
</feature>
<comment type="caution">
    <text evidence="2">The sequence shown here is derived from an EMBL/GenBank/DDBJ whole genome shotgun (WGS) entry which is preliminary data.</text>
</comment>
<proteinExistence type="predicted"/>
<evidence type="ECO:0000313" key="3">
    <source>
        <dbReference type="Proteomes" id="UP001519310"/>
    </source>
</evidence>
<organism evidence="2 3">
    <name type="scientific">Streptomyces avidinii</name>
    <dbReference type="NCBI Taxonomy" id="1895"/>
    <lineage>
        <taxon>Bacteria</taxon>
        <taxon>Bacillati</taxon>
        <taxon>Actinomycetota</taxon>
        <taxon>Actinomycetes</taxon>
        <taxon>Kitasatosporales</taxon>
        <taxon>Streptomycetaceae</taxon>
        <taxon>Streptomyces</taxon>
    </lineage>
</organism>
<accession>A0ABS4LFS1</accession>
<sequence>MRHAEAVIVERYPQLVRPAYLSLPTSLDRHSRVLRAHRAVQQALRSGGRGNHGTGTGGEDRPDLHSHVAGVDAGPHHRPCGHRGDQVADQTALSMGASPSSKIPKAPSLTKTGAWWIVITAPRLVRRSRCQAR</sequence>
<protein>
    <submittedName>
        <fullName evidence="2">Uncharacterized protein</fullName>
    </submittedName>
</protein>
<dbReference type="RefSeq" id="WP_189969352.1">
    <property type="nucleotide sequence ID" value="NZ_BMVL01000006.1"/>
</dbReference>
<reference evidence="2 3" key="1">
    <citation type="submission" date="2021-03" db="EMBL/GenBank/DDBJ databases">
        <title>Genomic Encyclopedia of Type Strains, Phase IV (KMG-IV): sequencing the most valuable type-strain genomes for metagenomic binning, comparative biology and taxonomic classification.</title>
        <authorList>
            <person name="Goeker M."/>
        </authorList>
    </citation>
    <scope>NUCLEOTIDE SEQUENCE [LARGE SCALE GENOMIC DNA]</scope>
    <source>
        <strain evidence="2 3">DSM 40526</strain>
    </source>
</reference>
<evidence type="ECO:0000256" key="1">
    <source>
        <dbReference type="SAM" id="MobiDB-lite"/>
    </source>
</evidence>
<keyword evidence="3" id="KW-1185">Reference proteome</keyword>
<name>A0ABS4LFS1_STRAV</name>
<dbReference type="EMBL" id="JAGGLQ010000020">
    <property type="protein sequence ID" value="MBP2040976.1"/>
    <property type="molecule type" value="Genomic_DNA"/>
</dbReference>
<evidence type="ECO:0000313" key="2">
    <source>
        <dbReference type="EMBL" id="MBP2040976.1"/>
    </source>
</evidence>